<name>A0A1E4RB05_9BACI</name>
<dbReference type="AlphaFoldDB" id="A0A1E4RB05"/>
<sequence>MTHKKQLEIEIGQFKTSREREWMFIGDKYFEGEQDILTRKRKILNDQGELEEVENLPNNRRLDNQYAKLVDQKVNYLLAKPLTIKTESEVYQKALKLVLNKRFHKTFRYLGEYVLNHGLSWLYPYYNQNSQFTFMILPAYEVLPYWKDREKTILDYAVRVFTIEVWKGDKKETVEKVEIYTLDGIERYILENGELVPDVEAGEFVTYLRATTGDKVTALNWDRVPLIPFRYNHREIPLIKRVKSLQDGINEILSDFNNNMQEDARSTVLIIHNYDGQDLGQFRKNLAQYGAIKVRTTATGKDGKVETLHIEVNKDNYDSILKLLKKAIIENGRGYDAKDDRMSNSPNQMNIQSMYLDIDLDANGIETEFQASFEELLWFIDKHLEHKKQGNFENVEVEIIFNRDILINESEVIDNLNKSVDLSQESRLEQHPYVTDVPLELKRKKKEQQERINEFDDYETTFQQKQGEVNDQE</sequence>
<dbReference type="Pfam" id="PF05133">
    <property type="entry name" value="SPP1_portal"/>
    <property type="match status" value="1"/>
</dbReference>
<protein>
    <submittedName>
        <fullName evidence="1">Phage portal protein</fullName>
    </submittedName>
</protein>
<reference evidence="1 2" key="1">
    <citation type="submission" date="2016-09" db="EMBL/GenBank/DDBJ databases">
        <title>Draft genome sequence of the soil isolate, Lysinibacillus fusiformis M5, a potential hypoxanthine producer.</title>
        <authorList>
            <person name="Gallegos-Monterrosa R."/>
            <person name="Maroti G."/>
            <person name="Balint B."/>
            <person name="Kovacs A.T."/>
        </authorList>
    </citation>
    <scope>NUCLEOTIDE SEQUENCE [LARGE SCALE GENOMIC DNA]</scope>
    <source>
        <strain evidence="1 2">M5</strain>
    </source>
</reference>
<evidence type="ECO:0000313" key="2">
    <source>
        <dbReference type="Proteomes" id="UP000094784"/>
    </source>
</evidence>
<dbReference type="EMBL" id="MECQ01000001">
    <property type="protein sequence ID" value="ODV57642.1"/>
    <property type="molecule type" value="Genomic_DNA"/>
</dbReference>
<gene>
    <name evidence="1" type="ORF">BG258_05835</name>
</gene>
<proteinExistence type="predicted"/>
<organism evidence="1 2">
    <name type="scientific">Lysinibacillus fusiformis</name>
    <dbReference type="NCBI Taxonomy" id="28031"/>
    <lineage>
        <taxon>Bacteria</taxon>
        <taxon>Bacillati</taxon>
        <taxon>Bacillota</taxon>
        <taxon>Bacilli</taxon>
        <taxon>Bacillales</taxon>
        <taxon>Bacillaceae</taxon>
        <taxon>Lysinibacillus</taxon>
    </lineage>
</organism>
<dbReference type="InterPro" id="IPR021145">
    <property type="entry name" value="Portal_protein_SPP1_Gp6-like"/>
</dbReference>
<dbReference type="Proteomes" id="UP000094784">
    <property type="component" value="Unassembled WGS sequence"/>
</dbReference>
<evidence type="ECO:0000313" key="1">
    <source>
        <dbReference type="EMBL" id="ODV57642.1"/>
    </source>
</evidence>
<comment type="caution">
    <text evidence="1">The sequence shown here is derived from an EMBL/GenBank/DDBJ whole genome shotgun (WGS) entry which is preliminary data.</text>
</comment>
<accession>A0A1E4RB05</accession>